<keyword evidence="5" id="KW-1185">Reference proteome</keyword>
<comment type="caution">
    <text evidence="4">The sequence shown here is derived from an EMBL/GenBank/DDBJ whole genome shotgun (WGS) entry which is preliminary data.</text>
</comment>
<protein>
    <recommendedName>
        <fullName evidence="3">RRM domain-containing protein</fullName>
    </recommendedName>
</protein>
<name>A0AAV7W056_PLEWA</name>
<dbReference type="PROSITE" id="PS50102">
    <property type="entry name" value="RRM"/>
    <property type="match status" value="1"/>
</dbReference>
<evidence type="ECO:0000256" key="1">
    <source>
        <dbReference type="ARBA" id="ARBA00022884"/>
    </source>
</evidence>
<organism evidence="4 5">
    <name type="scientific">Pleurodeles waltl</name>
    <name type="common">Iberian ribbed newt</name>
    <dbReference type="NCBI Taxonomy" id="8319"/>
    <lineage>
        <taxon>Eukaryota</taxon>
        <taxon>Metazoa</taxon>
        <taxon>Chordata</taxon>
        <taxon>Craniata</taxon>
        <taxon>Vertebrata</taxon>
        <taxon>Euteleostomi</taxon>
        <taxon>Amphibia</taxon>
        <taxon>Batrachia</taxon>
        <taxon>Caudata</taxon>
        <taxon>Salamandroidea</taxon>
        <taxon>Salamandridae</taxon>
        <taxon>Pleurodelinae</taxon>
        <taxon>Pleurodeles</taxon>
    </lineage>
</organism>
<dbReference type="GO" id="GO:0003723">
    <property type="term" value="F:RNA binding"/>
    <property type="evidence" value="ECO:0007669"/>
    <property type="project" value="UniProtKB-UniRule"/>
</dbReference>
<evidence type="ECO:0000259" key="3">
    <source>
        <dbReference type="PROSITE" id="PS50102"/>
    </source>
</evidence>
<dbReference type="AlphaFoldDB" id="A0AAV7W056"/>
<dbReference type="FunFam" id="3.30.70.330:FF:000472">
    <property type="entry name" value="Cold inducible RNA binding protein a"/>
    <property type="match status" value="1"/>
</dbReference>
<gene>
    <name evidence="4" type="ORF">NDU88_001671</name>
</gene>
<dbReference type="InterPro" id="IPR050441">
    <property type="entry name" value="RBM"/>
</dbReference>
<accession>A0AAV7W056</accession>
<dbReference type="InterPro" id="IPR012677">
    <property type="entry name" value="Nucleotide-bd_a/b_plait_sf"/>
</dbReference>
<evidence type="ECO:0000313" key="4">
    <source>
        <dbReference type="EMBL" id="KAJ1206262.1"/>
    </source>
</evidence>
<proteinExistence type="predicted"/>
<dbReference type="Gene3D" id="3.30.70.330">
    <property type="match status" value="1"/>
</dbReference>
<dbReference type="PANTHER" id="PTHR48034">
    <property type="entry name" value="TRANSFORMER-2 SEX-DETERMINING PROTEIN-RELATED"/>
    <property type="match status" value="1"/>
</dbReference>
<sequence length="214" mass="22844">MGRRLTDDRFEWTMQANLQTEAEVPTEEDLLVAEGTRVGAEEDKVVIAMAAVDLTQGVEDMVAADMVVDMDRGTLTAVVGTKATSTQGDPTETVATNGSIMSSEEGKLFVGGLSFDTNEHNLEQAFCKYEEVSDAEVVKDGETSRSRGFGFITFRNTYDAKDALHSMNGENLGGRQIRVDLAGMSSGGGRGGSGGGYGVGSRDYYRGGGSYYNN</sequence>
<dbReference type="SUPFAM" id="SSF54928">
    <property type="entry name" value="RNA-binding domain, RBD"/>
    <property type="match status" value="1"/>
</dbReference>
<keyword evidence="1 2" id="KW-0694">RNA-binding</keyword>
<dbReference type="Pfam" id="PF00076">
    <property type="entry name" value="RRM_1"/>
    <property type="match status" value="1"/>
</dbReference>
<dbReference type="EMBL" id="JANPWB010000002">
    <property type="protein sequence ID" value="KAJ1206262.1"/>
    <property type="molecule type" value="Genomic_DNA"/>
</dbReference>
<evidence type="ECO:0000313" key="5">
    <source>
        <dbReference type="Proteomes" id="UP001066276"/>
    </source>
</evidence>
<dbReference type="InterPro" id="IPR035979">
    <property type="entry name" value="RBD_domain_sf"/>
</dbReference>
<dbReference type="SMART" id="SM00360">
    <property type="entry name" value="RRM"/>
    <property type="match status" value="1"/>
</dbReference>
<evidence type="ECO:0000256" key="2">
    <source>
        <dbReference type="PROSITE-ProRule" id="PRU00176"/>
    </source>
</evidence>
<reference evidence="4" key="1">
    <citation type="journal article" date="2022" name="bioRxiv">
        <title>Sequencing and chromosome-scale assembly of the giantPleurodeles waltlgenome.</title>
        <authorList>
            <person name="Brown T."/>
            <person name="Elewa A."/>
            <person name="Iarovenko S."/>
            <person name="Subramanian E."/>
            <person name="Araus A.J."/>
            <person name="Petzold A."/>
            <person name="Susuki M."/>
            <person name="Suzuki K.-i.T."/>
            <person name="Hayashi T."/>
            <person name="Toyoda A."/>
            <person name="Oliveira C."/>
            <person name="Osipova E."/>
            <person name="Leigh N.D."/>
            <person name="Simon A."/>
            <person name="Yun M.H."/>
        </authorList>
    </citation>
    <scope>NUCLEOTIDE SEQUENCE</scope>
    <source>
        <strain evidence="4">20211129_DDA</strain>
        <tissue evidence="4">Liver</tissue>
    </source>
</reference>
<dbReference type="InterPro" id="IPR000504">
    <property type="entry name" value="RRM_dom"/>
</dbReference>
<feature type="domain" description="RRM" evidence="3">
    <location>
        <begin position="106"/>
        <end position="184"/>
    </location>
</feature>
<dbReference type="Proteomes" id="UP001066276">
    <property type="component" value="Chromosome 1_2"/>
</dbReference>